<gene>
    <name evidence="3" type="ORF">AFA_07090</name>
</gene>
<feature type="compositionally biased region" description="Low complexity" evidence="1">
    <location>
        <begin position="100"/>
        <end position="123"/>
    </location>
</feature>
<organism evidence="3 4">
    <name type="scientific">Alcaligenes faecalis</name>
    <dbReference type="NCBI Taxonomy" id="511"/>
    <lineage>
        <taxon>Bacteria</taxon>
        <taxon>Pseudomonadati</taxon>
        <taxon>Pseudomonadota</taxon>
        <taxon>Betaproteobacteria</taxon>
        <taxon>Burkholderiales</taxon>
        <taxon>Alcaligenaceae</taxon>
        <taxon>Alcaligenes</taxon>
    </lineage>
</organism>
<feature type="domain" description="Bacteriophage tail tape measure C-terminal" evidence="2">
    <location>
        <begin position="373"/>
        <end position="443"/>
    </location>
</feature>
<dbReference type="KEGG" id="afq:AFA_07090"/>
<dbReference type="Pfam" id="PF09718">
    <property type="entry name" value="Tape_meas_lam_C"/>
    <property type="match status" value="2"/>
</dbReference>
<sequence length="609" mass="63161">MEPKNMKQQIADLEKAMKALDKAGLRLSVTTVKAGNALADAGNQFALAGKKAKASAQAIDQFIQALDKALPKRPVASQPPIVVVNTVAPPVAALSRPVNAPSTAPAPAPASTAPKKASSGSSSKSDEDKGWNAGRKAAIAKYIEAASDMATPMESIMTNAFSNLEKGLFDFVKTGKFNWNALLVGVADEALRMLIKAGIGAVLETISGPKKKEDDAAAKATKAVRDKAEQIPAAAAQDCVPCCCTGGNPLAPMPDPGTNLYGLRLPGLTRFANPNEDINAPMFGTRLPGYGSYPAMPGTPTPGFGTYSNMFGSRLPGFGAEPFSLDGHVPGFGGMGGPGPTYGGSGSFFGPQPGALLGGGGSSDAAGTSFFTDELRKFSETAIDVSALTQQVFETAFENIEQTLFNFVKTGELDLRGLFVGISDEVLKMLIKIGVRMAVNAMLGETIGATTTATSTAQAATIAGAWSAPASLVSLATQGANAVPASLGIANTFALTNLMGVAHKGIDRVPYEGTWLLDKGERVLSARQNSDLTDYLQDAGSDSGQAGAQGFQINVAVNMSQGDGQTQVDGDDMQGRQLGTLIAAQVQQTLSREMRQGGLLWNQRNGYSR</sequence>
<protein>
    <recommendedName>
        <fullName evidence="2">Bacteriophage tail tape measure C-terminal domain-containing protein</fullName>
    </recommendedName>
</protein>
<evidence type="ECO:0000259" key="2">
    <source>
        <dbReference type="Pfam" id="PF09718"/>
    </source>
</evidence>
<feature type="domain" description="Bacteriophage tail tape measure C-terminal" evidence="2">
    <location>
        <begin position="130"/>
        <end position="199"/>
    </location>
</feature>
<evidence type="ECO:0000313" key="3">
    <source>
        <dbReference type="EMBL" id="ASR89228.1"/>
    </source>
</evidence>
<dbReference type="InterPro" id="IPR006431">
    <property type="entry name" value="Phage_tape_meas_C"/>
</dbReference>
<dbReference type="EMBL" id="CP021641">
    <property type="protein sequence ID" value="ASR89228.1"/>
    <property type="molecule type" value="Genomic_DNA"/>
</dbReference>
<dbReference type="Proteomes" id="UP000214561">
    <property type="component" value="Chromosome"/>
</dbReference>
<proteinExistence type="predicted"/>
<name>A0AB33CRS0_ALCFA</name>
<evidence type="ECO:0000313" key="4">
    <source>
        <dbReference type="Proteomes" id="UP000214561"/>
    </source>
</evidence>
<feature type="region of interest" description="Disordered" evidence="1">
    <location>
        <begin position="96"/>
        <end position="132"/>
    </location>
</feature>
<accession>A0AB33CRS0</accession>
<evidence type="ECO:0000256" key="1">
    <source>
        <dbReference type="SAM" id="MobiDB-lite"/>
    </source>
</evidence>
<reference evidence="3 4" key="1">
    <citation type="submission" date="2017-05" db="EMBL/GenBank/DDBJ databases">
        <authorList>
            <person name="Qiu J.G."/>
            <person name="He J."/>
        </authorList>
    </citation>
    <scope>NUCLEOTIDE SEQUENCE [LARGE SCALE GENOMIC DNA]</scope>
    <source>
        <strain evidence="3 4">JQ135</strain>
    </source>
</reference>
<dbReference type="AlphaFoldDB" id="A0AB33CRS0"/>